<keyword evidence="2" id="KW-0460">Magnesium</keyword>
<protein>
    <recommendedName>
        <fullName evidence="2">Carbamoyl-phosphate synthase</fullName>
        <ecNumber evidence="2">6.3.4.16</ecNumber>
    </recommendedName>
    <alternativeName>
        <fullName evidence="2">Carbamoyl phosphate synthetase</fullName>
        <shortName evidence="2">CPSase</shortName>
    </alternativeName>
</protein>
<dbReference type="InterPro" id="IPR011761">
    <property type="entry name" value="ATP-grasp"/>
</dbReference>
<dbReference type="InterPro" id="IPR016185">
    <property type="entry name" value="PreATP-grasp_dom_sf"/>
</dbReference>
<dbReference type="Gene3D" id="3.40.50.20">
    <property type="match status" value="1"/>
</dbReference>
<proteinExistence type="inferred from homology"/>
<keyword evidence="2" id="KW-0479">Metal-binding</keyword>
<gene>
    <name evidence="5" type="primary">ddlA</name>
    <name evidence="5" type="ORF">MCBB_0440</name>
</gene>
<dbReference type="EC" id="6.3.4.16" evidence="2"/>
<feature type="domain" description="ATP-grasp" evidence="4">
    <location>
        <begin position="111"/>
        <end position="308"/>
    </location>
</feature>
<dbReference type="Pfam" id="PF02786">
    <property type="entry name" value="CPSase_L_D2"/>
    <property type="match status" value="1"/>
</dbReference>
<dbReference type="PANTHER" id="PTHR23132:SF14">
    <property type="entry name" value="ATP-GRASP DOMAIN-CONTAINING PROTEIN"/>
    <property type="match status" value="1"/>
</dbReference>
<keyword evidence="6" id="KW-1185">Reference proteome</keyword>
<name>A0A1D3L0L1_9EURY</name>
<dbReference type="InterPro" id="IPR013815">
    <property type="entry name" value="ATP_grasp_subdomain_1"/>
</dbReference>
<evidence type="ECO:0000256" key="2">
    <source>
        <dbReference type="HAMAP-Rule" id="MF_02221"/>
    </source>
</evidence>
<dbReference type="Gene3D" id="3.30.1490.20">
    <property type="entry name" value="ATP-grasp fold, A domain"/>
    <property type="match status" value="1"/>
</dbReference>
<dbReference type="GO" id="GO:0030145">
    <property type="term" value="F:manganese ion binding"/>
    <property type="evidence" value="ECO:0007669"/>
    <property type="project" value="UniProtKB-UniRule"/>
</dbReference>
<comment type="cofactor">
    <cofactor evidence="2">
        <name>Mg(2+)</name>
        <dbReference type="ChEBI" id="CHEBI:18420"/>
    </cofactor>
    <cofactor evidence="2">
        <name>Mn(2+)</name>
        <dbReference type="ChEBI" id="CHEBI:29035"/>
    </cofactor>
    <text evidence="2">Binds 2 magnesium or manganese ions per subunit.</text>
</comment>
<dbReference type="OrthoDB" id="11959at2157"/>
<dbReference type="SUPFAM" id="SSF52440">
    <property type="entry name" value="PreATP-grasp domain"/>
    <property type="match status" value="1"/>
</dbReference>
<dbReference type="GO" id="GO:0000287">
    <property type="term" value="F:magnesium ion binding"/>
    <property type="evidence" value="ECO:0007669"/>
    <property type="project" value="UniProtKB-UniRule"/>
</dbReference>
<dbReference type="RefSeq" id="WP_071906158.1">
    <property type="nucleotide sequence ID" value="NZ_LT607756.1"/>
</dbReference>
<organism evidence="5 6">
    <name type="scientific">Methanobacterium congolense</name>
    <dbReference type="NCBI Taxonomy" id="118062"/>
    <lineage>
        <taxon>Archaea</taxon>
        <taxon>Methanobacteriati</taxon>
        <taxon>Methanobacteriota</taxon>
        <taxon>Methanomada group</taxon>
        <taxon>Methanobacteria</taxon>
        <taxon>Methanobacteriales</taxon>
        <taxon>Methanobacteriaceae</taxon>
        <taxon>Methanobacterium</taxon>
    </lineage>
</organism>
<dbReference type="HAMAP" id="MF_02221">
    <property type="entry name" value="CPSase"/>
    <property type="match status" value="1"/>
</dbReference>
<comment type="catalytic activity">
    <reaction evidence="2">
        <text>hydrogencarbonate + NH4(+) + 2 ATP = carbamoyl phosphate + 2 ADP + phosphate + 2 H(+)</text>
        <dbReference type="Rhea" id="RHEA:18029"/>
        <dbReference type="ChEBI" id="CHEBI:15378"/>
        <dbReference type="ChEBI" id="CHEBI:17544"/>
        <dbReference type="ChEBI" id="CHEBI:28938"/>
        <dbReference type="ChEBI" id="CHEBI:30616"/>
        <dbReference type="ChEBI" id="CHEBI:43474"/>
        <dbReference type="ChEBI" id="CHEBI:58228"/>
        <dbReference type="ChEBI" id="CHEBI:456216"/>
        <dbReference type="EC" id="6.3.4.16"/>
    </reaction>
</comment>
<keyword evidence="2 5" id="KW-0436">Ligase</keyword>
<evidence type="ECO:0000259" key="4">
    <source>
        <dbReference type="PROSITE" id="PS50975"/>
    </source>
</evidence>
<dbReference type="PATRIC" id="fig|129848.4.peg.443"/>
<sequence length="389" mass="43280">MKLLFVGARLFDDVALYAKQKGLETILTESNPMARNLELADKHYLVPRGMNDPMDIAIKEDVDAVVPLMGIDGPLLEVAKMKEKLEEDHGIPVVASGVFATSIARDKLKTKEFLLEKGIKTPKFHKIIPGIKRNIHAETVDTNFPVVLKQPEGQGGSGVEIISSRVDLDNRLEDLSDSMEAIFLEEFLQGIEVSIEVLRWEGSSVPLVPVYKGETTVEGIHPLNKIKKAPLDVDGVDNRKNNRNIQELASKIAELVGIEGTADIDIIFNAETNGNNIIEINNRPSGTRYITAASTGVNPLHELVDMGAGCWNPENVQKRLKDFAGLEIPVGKLESDRNNYKFRNFSGEESWIVHGPENYERVTIRGRTMTKAFEIAESLQINLEKFKNE</sequence>
<dbReference type="AlphaFoldDB" id="A0A1D3L0L1"/>
<dbReference type="Proteomes" id="UP000094707">
    <property type="component" value="Chromosome I"/>
</dbReference>
<keyword evidence="2 3" id="KW-0067">ATP-binding</keyword>
<keyword evidence="2 3" id="KW-0547">Nucleotide-binding</keyword>
<dbReference type="InterPro" id="IPR043673">
    <property type="entry name" value="CPSase_Archaea"/>
</dbReference>
<dbReference type="GO" id="GO:0008716">
    <property type="term" value="F:D-alanine-D-alanine ligase activity"/>
    <property type="evidence" value="ECO:0007669"/>
    <property type="project" value="TreeGrafter"/>
</dbReference>
<evidence type="ECO:0000256" key="3">
    <source>
        <dbReference type="PROSITE-ProRule" id="PRU00409"/>
    </source>
</evidence>
<dbReference type="Gene3D" id="3.30.470.20">
    <property type="entry name" value="ATP-grasp fold, B domain"/>
    <property type="match status" value="1"/>
</dbReference>
<evidence type="ECO:0000256" key="1">
    <source>
        <dbReference type="ARBA" id="ARBA00001936"/>
    </source>
</evidence>
<accession>A0A1D3L0L1</accession>
<comment type="function">
    <text evidence="2">Catalyzes the synthesis of carbamoyl phosphate from ATP, ammonium and bicarbonate. Proceeds via a three-step mechanism, i.e. the phosphorylation of hydrogencarbonate to carboxyphosphate, a nucleophilic attack of ammonia on carboxyphosphate yielding carbamate, and the phosphorylation of carbamate forming carbamoyl phosphate.</text>
</comment>
<keyword evidence="2" id="KW-0464">Manganese</keyword>
<dbReference type="GO" id="GO:0005524">
    <property type="term" value="F:ATP binding"/>
    <property type="evidence" value="ECO:0007669"/>
    <property type="project" value="UniProtKB-UniRule"/>
</dbReference>
<dbReference type="KEGG" id="mcub:MCBB_0440"/>
<evidence type="ECO:0000313" key="6">
    <source>
        <dbReference type="Proteomes" id="UP000094707"/>
    </source>
</evidence>
<reference evidence="5 6" key="1">
    <citation type="submission" date="2016-08" db="EMBL/GenBank/DDBJ databases">
        <authorList>
            <person name="Seilhamer J.J."/>
        </authorList>
    </citation>
    <scope>NUCLEOTIDE SEQUENCE [LARGE SCALE GENOMIC DNA]</scope>
    <source>
        <strain evidence="5">Buetzberg</strain>
    </source>
</reference>
<dbReference type="PROSITE" id="PS50975">
    <property type="entry name" value="ATP_GRASP"/>
    <property type="match status" value="1"/>
</dbReference>
<dbReference type="PANTHER" id="PTHR23132">
    <property type="entry name" value="D-ALANINE--D-ALANINE LIGASE"/>
    <property type="match status" value="1"/>
</dbReference>
<dbReference type="GO" id="GO:0004087">
    <property type="term" value="F:carbamoyl-phosphate synthase (ammonia) activity"/>
    <property type="evidence" value="ECO:0007669"/>
    <property type="project" value="UniProtKB-UniRule"/>
</dbReference>
<dbReference type="STRING" id="118062.MCBB_0440"/>
<comment type="caution">
    <text evidence="2">Lacks conserved residue(s) required for the propagation of feature annotation.</text>
</comment>
<dbReference type="SUPFAM" id="SSF56059">
    <property type="entry name" value="Glutathione synthetase ATP-binding domain-like"/>
    <property type="match status" value="1"/>
</dbReference>
<dbReference type="EMBL" id="LT607756">
    <property type="protein sequence ID" value="SCG85019.1"/>
    <property type="molecule type" value="Genomic_DNA"/>
</dbReference>
<dbReference type="InterPro" id="IPR005479">
    <property type="entry name" value="CPAse_ATP-bd"/>
</dbReference>
<evidence type="ECO:0000313" key="5">
    <source>
        <dbReference type="EMBL" id="SCG85019.1"/>
    </source>
</evidence>
<comment type="similarity">
    <text evidence="2">Belongs to the small carbamoyl-phosphate synthase family.</text>
</comment>
<comment type="cofactor">
    <cofactor evidence="1">
        <name>Mn(2+)</name>
        <dbReference type="ChEBI" id="CHEBI:29035"/>
    </cofactor>
</comment>
<dbReference type="GeneID" id="30411300"/>